<gene>
    <name evidence="2" type="ORF">GCM10008096_00680</name>
</gene>
<comment type="caution">
    <text evidence="2">The sequence shown here is derived from an EMBL/GenBank/DDBJ whole genome shotgun (WGS) entry which is preliminary data.</text>
</comment>
<proteinExistence type="predicted"/>
<dbReference type="Proteomes" id="UP000642819">
    <property type="component" value="Unassembled WGS sequence"/>
</dbReference>
<keyword evidence="1" id="KW-0812">Transmembrane</keyword>
<accession>A0ABQ3GAP0</accession>
<evidence type="ECO:0000256" key="1">
    <source>
        <dbReference type="SAM" id="Phobius"/>
    </source>
</evidence>
<feature type="transmembrane region" description="Helical" evidence="1">
    <location>
        <begin position="32"/>
        <end position="48"/>
    </location>
</feature>
<sequence length="68" mass="7291">MNYMQLSPVALSLLLAAALGWAALEHGAAGFILMGVFLAIGLVIGRMVDGRIDARKFWDLLTGRRSSS</sequence>
<evidence type="ECO:0000313" key="2">
    <source>
        <dbReference type="EMBL" id="GHC99015.1"/>
    </source>
</evidence>
<name>A0ABQ3GAP0_9MICC</name>
<protein>
    <recommendedName>
        <fullName evidence="4">Small integral membrane protein</fullName>
    </recommendedName>
</protein>
<reference evidence="3" key="1">
    <citation type="journal article" date="2019" name="Int. J. Syst. Evol. Microbiol.">
        <title>The Global Catalogue of Microorganisms (GCM) 10K type strain sequencing project: providing services to taxonomists for standard genome sequencing and annotation.</title>
        <authorList>
            <consortium name="The Broad Institute Genomics Platform"/>
            <consortium name="The Broad Institute Genome Sequencing Center for Infectious Disease"/>
            <person name="Wu L."/>
            <person name="Ma J."/>
        </authorList>
    </citation>
    <scope>NUCLEOTIDE SEQUENCE [LARGE SCALE GENOMIC DNA]</scope>
    <source>
        <strain evidence="3">KCTC 19466</strain>
    </source>
</reference>
<evidence type="ECO:0000313" key="3">
    <source>
        <dbReference type="Proteomes" id="UP000642819"/>
    </source>
</evidence>
<organism evidence="2 3">
    <name type="scientific">Zhihengliuella salsuginis</name>
    <dbReference type="NCBI Taxonomy" id="578222"/>
    <lineage>
        <taxon>Bacteria</taxon>
        <taxon>Bacillati</taxon>
        <taxon>Actinomycetota</taxon>
        <taxon>Actinomycetes</taxon>
        <taxon>Micrococcales</taxon>
        <taxon>Micrococcaceae</taxon>
        <taxon>Zhihengliuella</taxon>
    </lineage>
</organism>
<evidence type="ECO:0008006" key="4">
    <source>
        <dbReference type="Google" id="ProtNLM"/>
    </source>
</evidence>
<keyword evidence="3" id="KW-1185">Reference proteome</keyword>
<keyword evidence="1" id="KW-0472">Membrane</keyword>
<dbReference type="RefSeq" id="WP_229790848.1">
    <property type="nucleotide sequence ID" value="NZ_BMXK01000001.1"/>
</dbReference>
<dbReference type="EMBL" id="BMXK01000001">
    <property type="protein sequence ID" value="GHC99015.1"/>
    <property type="molecule type" value="Genomic_DNA"/>
</dbReference>
<keyword evidence="1" id="KW-1133">Transmembrane helix</keyword>